<proteinExistence type="predicted"/>
<keyword evidence="2" id="KW-0808">Transferase</keyword>
<dbReference type="EMBL" id="JBHUEK010000008">
    <property type="protein sequence ID" value="MFD1778254.1"/>
    <property type="molecule type" value="Genomic_DNA"/>
</dbReference>
<evidence type="ECO:0000313" key="3">
    <source>
        <dbReference type="Proteomes" id="UP001597227"/>
    </source>
</evidence>
<feature type="domain" description="Spore protein YkvP/CgeB glycosyl transferase-like" evidence="1">
    <location>
        <begin position="205"/>
        <end position="314"/>
    </location>
</feature>
<evidence type="ECO:0000313" key="2">
    <source>
        <dbReference type="EMBL" id="MFD1778254.1"/>
    </source>
</evidence>
<evidence type="ECO:0000259" key="1">
    <source>
        <dbReference type="Pfam" id="PF13524"/>
    </source>
</evidence>
<accession>A0ABW4MM98</accession>
<dbReference type="EC" id="2.4.-.-" evidence="2"/>
<keyword evidence="3" id="KW-1185">Reference proteome</keyword>
<dbReference type="Proteomes" id="UP001597227">
    <property type="component" value="Unassembled WGS sequence"/>
</dbReference>
<sequence>MEKLKILVLVREFWKKFPKHIPKFEALQALEKYAEVRYWYRNGHINDIMDRLNFRPDFIIHYDIAWGSALAPSISGLDKIDIPKGAFVIDIHYNTGARRKYFAQNKIDLIFSLTKSAFLKTYHEYKEKFRWVPFSVNPEVFKDWQIKKEIDYLLMGAVYDREGKEPNLTKTGRGEYPFREEVLVKMRDIDGFVFHPHPGHQGRQKEGTFLNENYAKEISRSKIFFTCGSSLKYPVLKFFEAPACNTLLLAEPVPDILELGFEDGVNFVACDKSNFYEKALYYLDNVEERQQITENGFNFIHSHHTNDMRAQQLVTYIKEYIEKGRNV</sequence>
<reference evidence="3" key="1">
    <citation type="journal article" date="2019" name="Int. J. Syst. Evol. Microbiol.">
        <title>The Global Catalogue of Microorganisms (GCM) 10K type strain sequencing project: providing services to taxonomists for standard genome sequencing and annotation.</title>
        <authorList>
            <consortium name="The Broad Institute Genomics Platform"/>
            <consortium name="The Broad Institute Genome Sequencing Center for Infectious Disease"/>
            <person name="Wu L."/>
            <person name="Ma J."/>
        </authorList>
    </citation>
    <scope>NUCLEOTIDE SEQUENCE [LARGE SCALE GENOMIC DNA]</scope>
    <source>
        <strain evidence="3">CCUG 15531</strain>
    </source>
</reference>
<organism evidence="2 3">
    <name type="scientific">Fredinandcohnia salidurans</name>
    <dbReference type="NCBI Taxonomy" id="2595041"/>
    <lineage>
        <taxon>Bacteria</taxon>
        <taxon>Bacillati</taxon>
        <taxon>Bacillota</taxon>
        <taxon>Bacilli</taxon>
        <taxon>Bacillales</taxon>
        <taxon>Bacillaceae</taxon>
        <taxon>Fredinandcohnia</taxon>
    </lineage>
</organism>
<gene>
    <name evidence="2" type="ORF">ACFSFW_06205</name>
</gene>
<name>A0ABW4MM98_9BACI</name>
<dbReference type="GO" id="GO:0016757">
    <property type="term" value="F:glycosyltransferase activity"/>
    <property type="evidence" value="ECO:0007669"/>
    <property type="project" value="UniProtKB-KW"/>
</dbReference>
<dbReference type="Pfam" id="PF13524">
    <property type="entry name" value="Glyco_trans_1_2"/>
    <property type="match status" value="1"/>
</dbReference>
<comment type="caution">
    <text evidence="2">The sequence shown here is derived from an EMBL/GenBank/DDBJ whole genome shotgun (WGS) entry which is preliminary data.</text>
</comment>
<protein>
    <submittedName>
        <fullName evidence="2">Glycosyltransferase</fullName>
        <ecNumber evidence="2">2.4.-.-</ecNumber>
    </submittedName>
</protein>
<dbReference type="InterPro" id="IPR055259">
    <property type="entry name" value="YkvP/CgeB_Glyco_trans-like"/>
</dbReference>
<dbReference type="RefSeq" id="WP_388036177.1">
    <property type="nucleotide sequence ID" value="NZ_JBHUEK010000008.1"/>
</dbReference>
<keyword evidence="2" id="KW-0328">Glycosyltransferase</keyword>